<comment type="similarity">
    <text evidence="9 11">Belongs to the TonB-dependent receptor family.</text>
</comment>
<keyword evidence="2 9" id="KW-0813">Transport</keyword>
<sequence>MNRFVLSPLAIALTASFAAPVMAEETETRLETIAVIGDAETIRELPGSAHLVDAEELAKFEFADINRIVRSVPGVYLREEDGYGLRPNLGIRGSGSGRSSKISLMEDGVLAAPAPYAAPEAYYFPTTGRLSGIEVLKGPGTLKYGPFTVGGAVNLLSTPIPEATTGVVKVEAGQNGENRLHTYYGSSTETTGWLVETHQQYADGFREIDRAGSADIQKEDYLVKGRLKSDASATYQQQLDVKLQYSEELSGMSYVGLTDADFAEDPNRRYGLTALDEMQNRHSTVQLNHSIALSDSFSLHTQAYYNKFKRDWFKSNNAGDLLDAANAGDSLAQAVLDGEMDFAGLEVKHNNRTYDSRGIQVSADWQLNTGAIAHDLEVGVRRHFDEVDRFQPVEIFNQVDGALAFVEKELPTGGNNRVEEADATSLFIYDNIALAEKLTLTTVLRYEDISTEQQRYDDVARNEEGSYRSNQVDEWLPGVGLVYDIDGQWSVLGGVHRGFAPPGAGSKEGVGPELSTNYEGGLRFDNGSLNAEFIGFYSDYENTVQNCSVAVPCPDGADSGTFGLGEAEITGLEASLGNDWALANGWILPLRATYTYTDAETTADSDDGSILAGDNLAYLPENVFALTTGIDSGAAWRVNLTAAFQDEMCVNTGCNRGASDQYDYTDSLWVLDAAAHYDFSQALSGYLKIDNLLDEQVIISRSPDGARANKPRTAILGVKYAF</sequence>
<proteinExistence type="inferred from homology"/>
<dbReference type="STRING" id="658219.SAMN05216212_2368"/>
<dbReference type="InterPro" id="IPR000531">
    <property type="entry name" value="Beta-barrel_TonB"/>
</dbReference>
<evidence type="ECO:0000256" key="7">
    <source>
        <dbReference type="ARBA" id="ARBA00023136"/>
    </source>
</evidence>
<dbReference type="GO" id="GO:0009279">
    <property type="term" value="C:cell outer membrane"/>
    <property type="evidence" value="ECO:0007669"/>
    <property type="project" value="UniProtKB-SubCell"/>
</dbReference>
<keyword evidence="4 9" id="KW-0812">Transmembrane</keyword>
<evidence type="ECO:0000256" key="10">
    <source>
        <dbReference type="PROSITE-ProRule" id="PRU10144"/>
    </source>
</evidence>
<evidence type="ECO:0000259" key="13">
    <source>
        <dbReference type="Pfam" id="PF00593"/>
    </source>
</evidence>
<feature type="signal peptide" evidence="12">
    <location>
        <begin position="1"/>
        <end position="23"/>
    </location>
</feature>
<evidence type="ECO:0000313" key="15">
    <source>
        <dbReference type="EMBL" id="SDK43009.1"/>
    </source>
</evidence>
<evidence type="ECO:0000256" key="11">
    <source>
        <dbReference type="RuleBase" id="RU003357"/>
    </source>
</evidence>
<keyword evidence="6 11" id="KW-0798">TonB box</keyword>
<organism evidence="15 16">
    <name type="scientific">Microbulbifer yueqingensis</name>
    <dbReference type="NCBI Taxonomy" id="658219"/>
    <lineage>
        <taxon>Bacteria</taxon>
        <taxon>Pseudomonadati</taxon>
        <taxon>Pseudomonadota</taxon>
        <taxon>Gammaproteobacteria</taxon>
        <taxon>Cellvibrionales</taxon>
        <taxon>Microbulbiferaceae</taxon>
        <taxon>Microbulbifer</taxon>
    </lineage>
</organism>
<evidence type="ECO:0000256" key="6">
    <source>
        <dbReference type="ARBA" id="ARBA00023077"/>
    </source>
</evidence>
<dbReference type="Pfam" id="PF00593">
    <property type="entry name" value="TonB_dep_Rec_b-barrel"/>
    <property type="match status" value="1"/>
</dbReference>
<dbReference type="OrthoDB" id="9760494at2"/>
<gene>
    <name evidence="15" type="ORF">SAMN05216212_2368</name>
</gene>
<dbReference type="PROSITE" id="PS52016">
    <property type="entry name" value="TONB_DEPENDENT_REC_3"/>
    <property type="match status" value="1"/>
</dbReference>
<dbReference type="PANTHER" id="PTHR30442:SF0">
    <property type="entry name" value="FE(3+) DICITRATE TRANSPORT PROTEIN FECA"/>
    <property type="match status" value="1"/>
</dbReference>
<evidence type="ECO:0000256" key="4">
    <source>
        <dbReference type="ARBA" id="ARBA00022692"/>
    </source>
</evidence>
<dbReference type="EMBL" id="FNFH01000004">
    <property type="protein sequence ID" value="SDK43009.1"/>
    <property type="molecule type" value="Genomic_DNA"/>
</dbReference>
<evidence type="ECO:0000256" key="8">
    <source>
        <dbReference type="ARBA" id="ARBA00023237"/>
    </source>
</evidence>
<dbReference type="Pfam" id="PF07715">
    <property type="entry name" value="Plug"/>
    <property type="match status" value="1"/>
</dbReference>
<feature type="short sequence motif" description="TonB C-terminal box" evidence="10">
    <location>
        <begin position="705"/>
        <end position="722"/>
    </location>
</feature>
<evidence type="ECO:0000256" key="1">
    <source>
        <dbReference type="ARBA" id="ARBA00004571"/>
    </source>
</evidence>
<feature type="domain" description="TonB-dependent receptor-like beta-barrel" evidence="13">
    <location>
        <begin position="234"/>
        <end position="692"/>
    </location>
</feature>
<dbReference type="Gene3D" id="2.40.170.20">
    <property type="entry name" value="TonB-dependent receptor, beta-barrel domain"/>
    <property type="match status" value="1"/>
</dbReference>
<evidence type="ECO:0000256" key="9">
    <source>
        <dbReference type="PROSITE-ProRule" id="PRU01360"/>
    </source>
</evidence>
<dbReference type="PROSITE" id="PS01156">
    <property type="entry name" value="TONB_DEPENDENT_REC_2"/>
    <property type="match status" value="1"/>
</dbReference>
<reference evidence="16" key="1">
    <citation type="submission" date="2016-10" db="EMBL/GenBank/DDBJ databases">
        <authorList>
            <person name="Varghese N."/>
            <person name="Submissions S."/>
        </authorList>
    </citation>
    <scope>NUCLEOTIDE SEQUENCE [LARGE SCALE GENOMIC DNA]</scope>
    <source>
        <strain evidence="16">CGMCC 1.10658</strain>
    </source>
</reference>
<keyword evidence="5 12" id="KW-0732">Signal</keyword>
<evidence type="ECO:0000313" key="16">
    <source>
        <dbReference type="Proteomes" id="UP000199305"/>
    </source>
</evidence>
<feature type="domain" description="TonB-dependent receptor plug" evidence="14">
    <location>
        <begin position="42"/>
        <end position="152"/>
    </location>
</feature>
<dbReference type="Proteomes" id="UP000199305">
    <property type="component" value="Unassembled WGS sequence"/>
</dbReference>
<keyword evidence="16" id="KW-1185">Reference proteome</keyword>
<name>A0A1G9BU42_9GAMM</name>
<dbReference type="AlphaFoldDB" id="A0A1G9BU42"/>
<dbReference type="InterPro" id="IPR010917">
    <property type="entry name" value="TonB_rcpt_CS"/>
</dbReference>
<keyword evidence="7 9" id="KW-0472">Membrane</keyword>
<dbReference type="SUPFAM" id="SSF56935">
    <property type="entry name" value="Porins"/>
    <property type="match status" value="1"/>
</dbReference>
<evidence type="ECO:0000259" key="14">
    <source>
        <dbReference type="Pfam" id="PF07715"/>
    </source>
</evidence>
<keyword evidence="8 9" id="KW-0998">Cell outer membrane</keyword>
<dbReference type="InterPro" id="IPR012910">
    <property type="entry name" value="Plug_dom"/>
</dbReference>
<accession>A0A1G9BU42</accession>
<dbReference type="RefSeq" id="WP_091514053.1">
    <property type="nucleotide sequence ID" value="NZ_FNFH01000004.1"/>
</dbReference>
<feature type="chain" id="PRO_5011546453" evidence="12">
    <location>
        <begin position="24"/>
        <end position="722"/>
    </location>
</feature>
<dbReference type="InterPro" id="IPR037066">
    <property type="entry name" value="Plug_dom_sf"/>
</dbReference>
<dbReference type="Gene3D" id="2.170.130.10">
    <property type="entry name" value="TonB-dependent receptor, plug domain"/>
    <property type="match status" value="1"/>
</dbReference>
<dbReference type="GO" id="GO:0033214">
    <property type="term" value="P:siderophore-iron import into cell"/>
    <property type="evidence" value="ECO:0007669"/>
    <property type="project" value="TreeGrafter"/>
</dbReference>
<protein>
    <submittedName>
        <fullName evidence="15">Fe(3+) dicitrate transport protein</fullName>
    </submittedName>
</protein>
<keyword evidence="3 9" id="KW-1134">Transmembrane beta strand</keyword>
<evidence type="ECO:0000256" key="2">
    <source>
        <dbReference type="ARBA" id="ARBA00022448"/>
    </source>
</evidence>
<evidence type="ECO:0000256" key="5">
    <source>
        <dbReference type="ARBA" id="ARBA00022729"/>
    </source>
</evidence>
<evidence type="ECO:0000256" key="12">
    <source>
        <dbReference type="SAM" id="SignalP"/>
    </source>
</evidence>
<dbReference type="PANTHER" id="PTHR30442">
    <property type="entry name" value="IRON III DICITRATE TRANSPORT PROTEIN FECA"/>
    <property type="match status" value="1"/>
</dbReference>
<dbReference type="InterPro" id="IPR039426">
    <property type="entry name" value="TonB-dep_rcpt-like"/>
</dbReference>
<dbReference type="InterPro" id="IPR036942">
    <property type="entry name" value="Beta-barrel_TonB_sf"/>
</dbReference>
<evidence type="ECO:0000256" key="3">
    <source>
        <dbReference type="ARBA" id="ARBA00022452"/>
    </source>
</evidence>
<comment type="subcellular location">
    <subcellularLocation>
        <location evidence="1 9">Cell outer membrane</location>
        <topology evidence="1 9">Multi-pass membrane protein</topology>
    </subcellularLocation>
</comment>